<feature type="region of interest" description="Disordered" evidence="10">
    <location>
        <begin position="1497"/>
        <end position="1517"/>
    </location>
</feature>
<dbReference type="GO" id="GO:0030160">
    <property type="term" value="F:synaptic receptor adaptor activity"/>
    <property type="evidence" value="ECO:0007669"/>
    <property type="project" value="TreeGrafter"/>
</dbReference>
<feature type="compositionally biased region" description="Polar residues" evidence="10">
    <location>
        <begin position="370"/>
        <end position="382"/>
    </location>
</feature>
<dbReference type="Gene3D" id="3.10.20.90">
    <property type="entry name" value="Phosphatidylinositol 3-kinase Catalytic Subunit, Chain A, domain 1"/>
    <property type="match status" value="1"/>
</dbReference>
<feature type="domain" description="SAM" evidence="12">
    <location>
        <begin position="1708"/>
        <end position="1771"/>
    </location>
</feature>
<feature type="compositionally biased region" description="Polar residues" evidence="10">
    <location>
        <begin position="833"/>
        <end position="843"/>
    </location>
</feature>
<proteinExistence type="predicted"/>
<feature type="compositionally biased region" description="Pro residues" evidence="10">
    <location>
        <begin position="1662"/>
        <end position="1672"/>
    </location>
</feature>
<dbReference type="FunFam" id="2.30.30.40:FF:000025">
    <property type="entry name" value="SH3 and multiple ankyrin repeat domains protein 2"/>
    <property type="match status" value="1"/>
</dbReference>
<dbReference type="Gene3D" id="1.25.40.20">
    <property type="entry name" value="Ankyrin repeat-containing domain"/>
    <property type="match status" value="1"/>
</dbReference>
<evidence type="ECO:0000256" key="3">
    <source>
        <dbReference type="ARBA" id="ARBA00022490"/>
    </source>
</evidence>
<dbReference type="SMART" id="SM00228">
    <property type="entry name" value="PDZ"/>
    <property type="match status" value="1"/>
</dbReference>
<feature type="domain" description="PDZ" evidence="13">
    <location>
        <begin position="546"/>
        <end position="640"/>
    </location>
</feature>
<feature type="region of interest" description="Disordered" evidence="10">
    <location>
        <begin position="800"/>
        <end position="898"/>
    </location>
</feature>
<keyword evidence="3" id="KW-0963">Cytoplasm</keyword>
<dbReference type="GO" id="GO:0005737">
    <property type="term" value="C:cytoplasm"/>
    <property type="evidence" value="ECO:0007669"/>
    <property type="project" value="UniProtKB-SubCell"/>
</dbReference>
<evidence type="ECO:0000256" key="6">
    <source>
        <dbReference type="ARBA" id="ARBA00023018"/>
    </source>
</evidence>
<keyword evidence="4" id="KW-0597">Phosphoprotein</keyword>
<feature type="region of interest" description="Disordered" evidence="10">
    <location>
        <begin position="1353"/>
        <end position="1378"/>
    </location>
</feature>
<reference evidence="14" key="1">
    <citation type="submission" date="2018-07" db="EMBL/GenBank/DDBJ databases">
        <title>Comparative genomics of catfishes provides insights into carnivory and benthic adaptation.</title>
        <authorList>
            <person name="Zhang Y."/>
            <person name="Wang D."/>
            <person name="Peng Z."/>
            <person name="Zheng S."/>
            <person name="Shao F."/>
            <person name="Tao W."/>
        </authorList>
    </citation>
    <scope>NUCLEOTIDE SEQUENCE</scope>
    <source>
        <strain evidence="14">Chongqing</strain>
    </source>
</reference>
<evidence type="ECO:0000259" key="12">
    <source>
        <dbReference type="PROSITE" id="PS50105"/>
    </source>
</evidence>
<dbReference type="Gene3D" id="2.30.42.10">
    <property type="match status" value="1"/>
</dbReference>
<dbReference type="InterPro" id="IPR036028">
    <property type="entry name" value="SH3-like_dom_sf"/>
</dbReference>
<evidence type="ECO:0000256" key="7">
    <source>
        <dbReference type="ARBA" id="ARBA00023043"/>
    </source>
</evidence>
<dbReference type="GO" id="GO:0045211">
    <property type="term" value="C:postsynaptic membrane"/>
    <property type="evidence" value="ECO:0007669"/>
    <property type="project" value="TreeGrafter"/>
</dbReference>
<dbReference type="FunFam" id="3.10.20.90:FF:000029">
    <property type="entry name" value="SH3 and multiple ankyrin repeat domains protein 1"/>
    <property type="match status" value="1"/>
</dbReference>
<evidence type="ECO:0000256" key="4">
    <source>
        <dbReference type="ARBA" id="ARBA00022553"/>
    </source>
</evidence>
<dbReference type="SUPFAM" id="SSF47769">
    <property type="entry name" value="SAM/Pointed domain"/>
    <property type="match status" value="1"/>
</dbReference>
<dbReference type="InterPro" id="IPR051569">
    <property type="entry name" value="SHANK"/>
</dbReference>
<feature type="non-terminal residue" evidence="14">
    <location>
        <position position="1771"/>
    </location>
</feature>
<feature type="compositionally biased region" description="Low complexity" evidence="10">
    <location>
        <begin position="1628"/>
        <end position="1661"/>
    </location>
</feature>
<dbReference type="PROSITE" id="PS50105">
    <property type="entry name" value="SAM_DOMAIN"/>
    <property type="match status" value="1"/>
</dbReference>
<dbReference type="SMART" id="SM00326">
    <property type="entry name" value="SH3"/>
    <property type="match status" value="1"/>
</dbReference>
<comment type="caution">
    <text evidence="14">The sequence shown here is derived from an EMBL/GenBank/DDBJ whole genome shotgun (WGS) entry which is preliminary data.</text>
</comment>
<dbReference type="InterPro" id="IPR032425">
    <property type="entry name" value="FERM_f0"/>
</dbReference>
<dbReference type="SUPFAM" id="SSF50156">
    <property type="entry name" value="PDZ domain-like"/>
    <property type="match status" value="1"/>
</dbReference>
<dbReference type="InterPro" id="IPR036034">
    <property type="entry name" value="PDZ_sf"/>
</dbReference>
<dbReference type="PROSITE" id="PS50002">
    <property type="entry name" value="SH3"/>
    <property type="match status" value="1"/>
</dbReference>
<dbReference type="InterPro" id="IPR001478">
    <property type="entry name" value="PDZ"/>
</dbReference>
<dbReference type="Proteomes" id="UP001205998">
    <property type="component" value="Unassembled WGS sequence"/>
</dbReference>
<feature type="region of interest" description="Disordered" evidence="10">
    <location>
        <begin position="1607"/>
        <end position="1673"/>
    </location>
</feature>
<dbReference type="SUPFAM" id="SSF48403">
    <property type="entry name" value="Ankyrin repeat"/>
    <property type="match status" value="1"/>
</dbReference>
<dbReference type="GO" id="GO:0035255">
    <property type="term" value="F:ionotropic glutamate receptor binding"/>
    <property type="evidence" value="ECO:0007669"/>
    <property type="project" value="TreeGrafter"/>
</dbReference>
<keyword evidence="7" id="KW-0040">ANK repeat</keyword>
<feature type="region of interest" description="Disordered" evidence="10">
    <location>
        <begin position="370"/>
        <end position="399"/>
    </location>
</feature>
<comment type="subcellular location">
    <subcellularLocation>
        <location evidence="1">Cytoplasm</location>
    </subcellularLocation>
    <subcellularLocation>
        <location evidence="8">Postsynaptic density</location>
    </subcellularLocation>
</comment>
<feature type="domain" description="SH3" evidence="11">
    <location>
        <begin position="435"/>
        <end position="494"/>
    </location>
</feature>
<keyword evidence="2 9" id="KW-0728">SH3 domain</keyword>
<feature type="compositionally biased region" description="Basic and acidic residues" evidence="10">
    <location>
        <begin position="1200"/>
        <end position="1223"/>
    </location>
</feature>
<dbReference type="PANTHER" id="PTHR24135:SF17">
    <property type="entry name" value="SH3 AND MULTIPLE ANKYRIN REPEAT DOMAINS PROTEIN 2"/>
    <property type="match status" value="1"/>
</dbReference>
<dbReference type="SMART" id="SM00454">
    <property type="entry name" value="SAM"/>
    <property type="match status" value="1"/>
</dbReference>
<evidence type="ECO:0000256" key="2">
    <source>
        <dbReference type="ARBA" id="ARBA00022443"/>
    </source>
</evidence>
<feature type="region of interest" description="Disordered" evidence="10">
    <location>
        <begin position="1200"/>
        <end position="1253"/>
    </location>
</feature>
<feature type="compositionally biased region" description="Polar residues" evidence="10">
    <location>
        <begin position="862"/>
        <end position="879"/>
    </location>
</feature>
<dbReference type="InterPro" id="IPR001660">
    <property type="entry name" value="SAM"/>
</dbReference>
<dbReference type="Pfam" id="PF07653">
    <property type="entry name" value="SH3_2"/>
    <property type="match status" value="1"/>
</dbReference>
<evidence type="ECO:0000256" key="5">
    <source>
        <dbReference type="ARBA" id="ARBA00022737"/>
    </source>
</evidence>
<feature type="region of interest" description="Disordered" evidence="10">
    <location>
        <begin position="938"/>
        <end position="959"/>
    </location>
</feature>
<dbReference type="FunFam" id="1.10.150.50:FF:000006">
    <property type="entry name" value="SH3 and multiple ankyrin repeat domains protein 2"/>
    <property type="match status" value="1"/>
</dbReference>
<dbReference type="InterPro" id="IPR013761">
    <property type="entry name" value="SAM/pointed_sf"/>
</dbReference>
<keyword evidence="5" id="KW-0677">Repeat</keyword>
<feature type="region of interest" description="Disordered" evidence="10">
    <location>
        <begin position="1434"/>
        <end position="1483"/>
    </location>
</feature>
<feature type="compositionally biased region" description="Low complexity" evidence="10">
    <location>
        <begin position="941"/>
        <end position="953"/>
    </location>
</feature>
<protein>
    <submittedName>
        <fullName evidence="14">SH3 and multiple ankyrin repeat domains protein 2 isoform X2</fullName>
    </submittedName>
</protein>
<dbReference type="Pfam" id="PF00536">
    <property type="entry name" value="SAM_1"/>
    <property type="match status" value="1"/>
</dbReference>
<keyword evidence="6" id="KW-0770">Synapse</keyword>
<dbReference type="InterPro" id="IPR001452">
    <property type="entry name" value="SH3_domain"/>
</dbReference>
<feature type="compositionally biased region" description="Low complexity" evidence="10">
    <location>
        <begin position="1369"/>
        <end position="1378"/>
    </location>
</feature>
<dbReference type="InterPro" id="IPR036770">
    <property type="entry name" value="Ankyrin_rpt-contain_sf"/>
</dbReference>
<dbReference type="EMBL" id="MU533908">
    <property type="protein sequence ID" value="KAI5629730.1"/>
    <property type="molecule type" value="Genomic_DNA"/>
</dbReference>
<dbReference type="CDD" id="cd06746">
    <property type="entry name" value="PDZ_SHANK1_3-like"/>
    <property type="match status" value="1"/>
</dbReference>
<evidence type="ECO:0000256" key="1">
    <source>
        <dbReference type="ARBA" id="ARBA00004496"/>
    </source>
</evidence>
<feature type="compositionally biased region" description="Pro residues" evidence="10">
    <location>
        <begin position="808"/>
        <end position="823"/>
    </location>
</feature>
<feature type="region of interest" description="Disordered" evidence="10">
    <location>
        <begin position="1149"/>
        <end position="1169"/>
    </location>
</feature>
<dbReference type="PANTHER" id="PTHR24135">
    <property type="entry name" value="SH3 AND MULTIPLE ANKYRIN REPEAT DOMAINS PROTEIN"/>
    <property type="match status" value="1"/>
</dbReference>
<dbReference type="SUPFAM" id="SSF50044">
    <property type="entry name" value="SH3-domain"/>
    <property type="match status" value="1"/>
</dbReference>
<evidence type="ECO:0000256" key="10">
    <source>
        <dbReference type="SAM" id="MobiDB-lite"/>
    </source>
</evidence>
<gene>
    <name evidence="14" type="ORF">C0J50_2231</name>
</gene>
<dbReference type="GO" id="GO:0014069">
    <property type="term" value="C:postsynaptic density"/>
    <property type="evidence" value="ECO:0007669"/>
    <property type="project" value="UniProtKB-SubCell"/>
</dbReference>
<feature type="compositionally biased region" description="Polar residues" evidence="10">
    <location>
        <begin position="1504"/>
        <end position="1517"/>
    </location>
</feature>
<evidence type="ECO:0000313" key="14">
    <source>
        <dbReference type="EMBL" id="KAI5629730.1"/>
    </source>
</evidence>
<evidence type="ECO:0000313" key="15">
    <source>
        <dbReference type="Proteomes" id="UP001205998"/>
    </source>
</evidence>
<dbReference type="Pfam" id="PF16511">
    <property type="entry name" value="FERM_f0"/>
    <property type="match status" value="1"/>
</dbReference>
<feature type="region of interest" description="Disordered" evidence="10">
    <location>
        <begin position="645"/>
        <end position="683"/>
    </location>
</feature>
<feature type="compositionally biased region" description="Basic and acidic residues" evidence="10">
    <location>
        <begin position="1358"/>
        <end position="1368"/>
    </location>
</feature>
<organism evidence="14 15">
    <name type="scientific">Silurus asotus</name>
    <name type="common">Amur catfish</name>
    <name type="synonym">Parasilurus asotus</name>
    <dbReference type="NCBI Taxonomy" id="30991"/>
    <lineage>
        <taxon>Eukaryota</taxon>
        <taxon>Metazoa</taxon>
        <taxon>Chordata</taxon>
        <taxon>Craniata</taxon>
        <taxon>Vertebrata</taxon>
        <taxon>Euteleostomi</taxon>
        <taxon>Actinopterygii</taxon>
        <taxon>Neopterygii</taxon>
        <taxon>Teleostei</taxon>
        <taxon>Ostariophysi</taxon>
        <taxon>Siluriformes</taxon>
        <taxon>Siluridae</taxon>
        <taxon>Silurus</taxon>
    </lineage>
</organism>
<dbReference type="CDD" id="cd09506">
    <property type="entry name" value="SAM_Shank1_2_3"/>
    <property type="match status" value="1"/>
</dbReference>
<dbReference type="Gene3D" id="2.30.30.40">
    <property type="entry name" value="SH3 Domains"/>
    <property type="match status" value="1"/>
</dbReference>
<feature type="compositionally biased region" description="Polar residues" evidence="10">
    <location>
        <begin position="1229"/>
        <end position="1244"/>
    </location>
</feature>
<keyword evidence="15" id="KW-1185">Reference proteome</keyword>
<dbReference type="FunFam" id="2.30.42.10:FF:000018">
    <property type="entry name" value="SH3 and multiple ankyrin repeat domains protein 2"/>
    <property type="match status" value="1"/>
</dbReference>
<dbReference type="PROSITE" id="PS50106">
    <property type="entry name" value="PDZ"/>
    <property type="match status" value="1"/>
</dbReference>
<feature type="region of interest" description="Disordered" evidence="10">
    <location>
        <begin position="1003"/>
        <end position="1023"/>
    </location>
</feature>
<dbReference type="GO" id="GO:0043197">
    <property type="term" value="C:dendritic spine"/>
    <property type="evidence" value="ECO:0007669"/>
    <property type="project" value="TreeGrafter"/>
</dbReference>
<evidence type="ECO:0000256" key="8">
    <source>
        <dbReference type="ARBA" id="ARBA00034105"/>
    </source>
</evidence>
<feature type="non-terminal residue" evidence="14">
    <location>
        <position position="1"/>
    </location>
</feature>
<accession>A0AAD5B8G7</accession>
<name>A0AAD5B8G7_SILAS</name>
<feature type="compositionally biased region" description="Pro residues" evidence="10">
    <location>
        <begin position="1441"/>
        <end position="1456"/>
    </location>
</feature>
<sequence>NTVVIRVIISDLQQTKCMRFDVDSTVWAVKQQILCTLSQSLKDVLNYGLFQPANNGRDGKFLDEERLLSEYPQPTSKSIPTLEFRYKSRVYTQPNVDEKQIAKLHTKANLRKFMDYIQNHQSEKISKMLDKGLDPNYHDSETGALTMILPQHDCLRLAPFGFISRATEAVILEYVQYFKHRMNVARVNVIAQVLTQQYFPVRLCWSWGHHQIIRTAVVCLHCIIQPWLVEIQAAVSSFSTSMPASLARMRTDGMKFIRLQKLCDISLHFVSSCVYIQDNCARVLLVRGADKEVKNYNSQTPFQVAIIAGNFELAELIKNHRESDVVPFLEAPSYSRRRRAPHHLVPPRVLLRSNSENHLQMHPRHTTTQLHIHTSPNGTVSTRAAPRSRSPSLSRLGEEQHRLQHSKFHSLLPIFLRANTSLDGLGSRRKLYSAVPGRNFVAVRSYQPQAEGEITLYKNDRVKVLSIGEGGYWEGSTRGRVGWFPANCLEEIPTKTKEDRPHKKKLFRHYTVGSYDSFDASRMMGCNNGRYVRNFLRSDCAIDEKTVVLHKKENEGFGFVLRGAKADTPIEEFTPTPAFPALQYLESVDEGGVAWEAGLRTGDFLIEVNQENVVKVGHRQVVNMIRQGGNRLVIKVVTVTRNLDNDDNARKKAPPPPKRAPSTALSMRSKSMTSELEDIDTQSSNVEGLKKRIVFQVTLNKVDEVPPSQKNTRDNSSADMRVATIKPRPSSRCLVTPTDFNAMYERQGVAVVPPTLPSGQQGAFLGVTKGAMKRQKSIGITEEEKQFLTPPLLKFTRSLSMPDTSEDIPPPPGISPPSPPLNPNAPNSRDYSHNQSGFMQTQAGRGYGNTNTINRGRGGFLRQNSDQYESSNTVSNQHNSRNRNRASVPENPYSEVGNKTQYVPAKPARRKGMLVKQSNVEDSPEKTCSIPIPTIIVKEPSTSSSGKSSQGSSMEIETNTLDHPGQLRPDDTLNVNNPFAAAIAGAVRDREKRLEAHRNSPAFLSTDLGDEDLSIPTPTPRLRQSKSIDEGMFANDEGLRTFMAPSASLLTASQGVGATIKTYTTNGEGYLHPVTGKSLDPNSPLALALAARDRAIKEQAQPPPPPPKLEPHKPDINQPLFIDTKLRSGIEAKFAASVCTGRASLRRQMTESKYEVEGRKDSKQPEEKKNMVIDIVDTSQQNSAGLLMVHTVDGVKMEENNVHNEEKEDMAPQQDTELRDSDFKPPSAPNSQTPAPSRTKSITAGGSVDEPIKLPFRIPPPPLASVDIDEEFVFAEPLPPPLEFANSIDIPEDQMAEILKQRKNSIPGGPLPPYHSHAPPPINAELKRPGILNCIPPSSYPPPHSESFEPITDSGIEMDSRSSGDPHLETTSTISTVSSISTLSSEGSEALDTCTVYADGQVFLVDRPPVPPKPKMKPIINKSNALYRDPLIEESPESFSQPPPAPPPPQLEPPKTPTQRVSKLWRESPELRSPPSSIPDPKANVISELSSILQHMNREKSTKQGDSLDSPTGPRSFTNRKIFRQHTVQSHLPSIGAPVPLLIYLLQQNMHKLKHIQANIFSSQIKHAWYCCHMIGCLNDCTIEQISIVTHISTIYNHAEQKSISLSASVSQEQEDSAAPSVSGTQRSTALTFTTPSTPPSILSSVTSPPASSPTSSTPGPASSPAPTPPLCPFGSRSASPLSLLHSSSSSLSSSNSKPFSSKPVLLWSKHDVADWLESLNMAEHRDAFMENEIEGSHLPNLQKDDLIDLGVTRVGHRMNIERALKLLMDR</sequence>
<dbReference type="Pfam" id="PF00595">
    <property type="entry name" value="PDZ"/>
    <property type="match status" value="1"/>
</dbReference>
<evidence type="ECO:0000259" key="13">
    <source>
        <dbReference type="PROSITE" id="PS50106"/>
    </source>
</evidence>
<evidence type="ECO:0000259" key="11">
    <source>
        <dbReference type="PROSITE" id="PS50002"/>
    </source>
</evidence>
<evidence type="ECO:0000256" key="9">
    <source>
        <dbReference type="PROSITE-ProRule" id="PRU00192"/>
    </source>
</evidence>
<dbReference type="Gene3D" id="1.10.150.50">
    <property type="entry name" value="Transcription Factor, Ets-1"/>
    <property type="match status" value="1"/>
</dbReference>
<feature type="compositionally biased region" description="Low complexity" evidence="10">
    <location>
        <begin position="383"/>
        <end position="395"/>
    </location>
</feature>
<feature type="compositionally biased region" description="Polar residues" evidence="10">
    <location>
        <begin position="663"/>
        <end position="674"/>
    </location>
</feature>